<accession>A0A2M6XCI0</accession>
<name>A0A2M6XCI0_9BACT</name>
<evidence type="ECO:0000313" key="1">
    <source>
        <dbReference type="EMBL" id="PIU03327.1"/>
    </source>
</evidence>
<evidence type="ECO:0000313" key="2">
    <source>
        <dbReference type="Proteomes" id="UP000228996"/>
    </source>
</evidence>
<sequence length="185" mass="20677">MAGEFGDVLGNVQDKLSDSGLKRIPDMVLTVVTDELEIAPKRTLQKITIKRLPEQRLSISIGNEEQLDLGTMLPNGVDFVAGSDFIFNKGLGRLTIPTDKESVSRGLWFRMSLAHEIGHGLDSEYDKLDLQSREEGDSFAVQIRKENALLKMEVNAWNSGKAIADIMGIDEIKKVQIYNPHYTRC</sequence>
<dbReference type="AlphaFoldDB" id="A0A2M6XCI0"/>
<gene>
    <name evidence="1" type="ORF">COT44_03835</name>
</gene>
<comment type="caution">
    <text evidence="1">The sequence shown here is derived from an EMBL/GenBank/DDBJ whole genome shotgun (WGS) entry which is preliminary data.</text>
</comment>
<proteinExistence type="predicted"/>
<dbReference type="EMBL" id="PEYO01000018">
    <property type="protein sequence ID" value="PIU03327.1"/>
    <property type="molecule type" value="Genomic_DNA"/>
</dbReference>
<reference evidence="2" key="1">
    <citation type="submission" date="2017-09" db="EMBL/GenBank/DDBJ databases">
        <title>Depth-based differentiation of microbial function through sediment-hosted aquifers and enrichment of novel symbionts in the deep terrestrial subsurface.</title>
        <authorList>
            <person name="Probst A.J."/>
            <person name="Ladd B."/>
            <person name="Jarett J.K."/>
            <person name="Geller-Mcgrath D.E."/>
            <person name="Sieber C.M.K."/>
            <person name="Emerson J.B."/>
            <person name="Anantharaman K."/>
            <person name="Thomas B.C."/>
            <person name="Malmstrom R."/>
            <person name="Stieglmeier M."/>
            <person name="Klingl A."/>
            <person name="Woyke T."/>
            <person name="Ryan C.M."/>
            <person name="Banfield J.F."/>
        </authorList>
    </citation>
    <scope>NUCLEOTIDE SEQUENCE [LARGE SCALE GENOMIC DNA]</scope>
</reference>
<dbReference type="Proteomes" id="UP000228996">
    <property type="component" value="Unassembled WGS sequence"/>
</dbReference>
<organism evidence="1 2">
    <name type="scientific">Candidatus Shapirobacteria bacterium CG08_land_8_20_14_0_20_39_18</name>
    <dbReference type="NCBI Taxonomy" id="1974883"/>
    <lineage>
        <taxon>Bacteria</taxon>
        <taxon>Candidatus Shapironibacteriota</taxon>
    </lineage>
</organism>
<protein>
    <submittedName>
        <fullName evidence="1">Uncharacterized protein</fullName>
    </submittedName>
</protein>